<gene>
    <name evidence="2" type="ORF">H6P81_017584</name>
</gene>
<feature type="compositionally biased region" description="Basic and acidic residues" evidence="1">
    <location>
        <begin position="47"/>
        <end position="59"/>
    </location>
</feature>
<comment type="caution">
    <text evidence="2">The sequence shown here is derived from an EMBL/GenBank/DDBJ whole genome shotgun (WGS) entry which is preliminary data.</text>
</comment>
<evidence type="ECO:0000256" key="1">
    <source>
        <dbReference type="SAM" id="MobiDB-lite"/>
    </source>
</evidence>
<proteinExistence type="predicted"/>
<evidence type="ECO:0000313" key="3">
    <source>
        <dbReference type="Proteomes" id="UP000825729"/>
    </source>
</evidence>
<dbReference type="EMBL" id="JAINDJ010000007">
    <property type="protein sequence ID" value="KAG9441730.1"/>
    <property type="molecule type" value="Genomic_DNA"/>
</dbReference>
<protein>
    <submittedName>
        <fullName evidence="2">Uncharacterized protein</fullName>
    </submittedName>
</protein>
<name>A0AAV7E0K1_ARIFI</name>
<accession>A0AAV7E0K1</accession>
<feature type="compositionally biased region" description="Basic and acidic residues" evidence="1">
    <location>
        <begin position="78"/>
        <end position="88"/>
    </location>
</feature>
<dbReference type="AlphaFoldDB" id="A0AAV7E0K1"/>
<organism evidence="2 3">
    <name type="scientific">Aristolochia fimbriata</name>
    <name type="common">White veined hardy Dutchman's pipe vine</name>
    <dbReference type="NCBI Taxonomy" id="158543"/>
    <lineage>
        <taxon>Eukaryota</taxon>
        <taxon>Viridiplantae</taxon>
        <taxon>Streptophyta</taxon>
        <taxon>Embryophyta</taxon>
        <taxon>Tracheophyta</taxon>
        <taxon>Spermatophyta</taxon>
        <taxon>Magnoliopsida</taxon>
        <taxon>Magnoliidae</taxon>
        <taxon>Piperales</taxon>
        <taxon>Aristolochiaceae</taxon>
        <taxon>Aristolochia</taxon>
    </lineage>
</organism>
<keyword evidence="3" id="KW-1185">Reference proteome</keyword>
<sequence>MKTDQDSISWTAEPAGQKTNYGGKVLRFIILLMMREESRATTCSTSSRDRYPEEGRDEGAMEEEEGATGPRISCRPAGRTERARDEVERCTVGRRSGIRSRGGHTQKVEKAYNPIVVCLKIGESEVCFSRDLERISSNWQRKIHKTKIGM</sequence>
<feature type="region of interest" description="Disordered" evidence="1">
    <location>
        <begin position="40"/>
        <end position="88"/>
    </location>
</feature>
<dbReference type="Proteomes" id="UP000825729">
    <property type="component" value="Unassembled WGS sequence"/>
</dbReference>
<reference evidence="2 3" key="1">
    <citation type="submission" date="2021-07" db="EMBL/GenBank/DDBJ databases">
        <title>The Aristolochia fimbriata genome: insights into angiosperm evolution, floral development and chemical biosynthesis.</title>
        <authorList>
            <person name="Jiao Y."/>
        </authorList>
    </citation>
    <scope>NUCLEOTIDE SEQUENCE [LARGE SCALE GENOMIC DNA]</scope>
    <source>
        <strain evidence="2">IBCAS-2021</strain>
        <tissue evidence="2">Leaf</tissue>
    </source>
</reference>
<evidence type="ECO:0000313" key="2">
    <source>
        <dbReference type="EMBL" id="KAG9441730.1"/>
    </source>
</evidence>